<dbReference type="InterPro" id="IPR020094">
    <property type="entry name" value="TruA/RsuA/RluB/E/F_N"/>
</dbReference>
<dbReference type="SUPFAM" id="SSF55120">
    <property type="entry name" value="Pseudouridine synthase"/>
    <property type="match status" value="2"/>
</dbReference>
<evidence type="ECO:0000256" key="4">
    <source>
        <dbReference type="SAM" id="MobiDB-lite"/>
    </source>
</evidence>
<gene>
    <name evidence="6" type="ORF">DUNSADRAFT_17770</name>
</gene>
<feature type="region of interest" description="Disordered" evidence="4">
    <location>
        <begin position="84"/>
        <end position="108"/>
    </location>
</feature>
<evidence type="ECO:0000259" key="5">
    <source>
        <dbReference type="Pfam" id="PF01416"/>
    </source>
</evidence>
<sequence length="761" mass="83627">MLHRIRGFHCSVAKTTLPRSCLTSMRMPPRAEKLPVRPPSKMHASSEPSVPPHGIMGATAAQAEQVQQQPAEQVQQQTLYQDREQGALRQSGWDQHQPSRLPRMPGSKRSVAMHVAYVGTAFRGLQINRLSAPESTVEGALEVALLRAGLIAPSNYGDLYRLKWTRSSRTDKGVHSLATVIGLRIVLQDVEGLYTADPEGLGIADRINQHLPPSVKVLCVQRVNKKFTARRACKERTYTYYLPAALLDLKCDQSQEDSEKISLFRSALSAFVGRHPFHNYTPKSKRVLYPHLKPDAAEWRARKDAARTARGPVDTLAKAAAVMAGVDPRHGAQQQPGQQHGHGSGAGIISTNGGPLRSERQQSEQHSEQQHGDGAANNGSHGAAVVQGQHASAQSHSMQDHSVQQGGDFSMPQDGGSPRAAEFLGAQGHNTQSHSAQGRSEEQANAQGHSAQDHSVQGHSTQQDGRLQMDTDGDRSLTDGHQLHAQHVWGRGRRRDGAQSSDDDVDEGESDEEEAEMDSDLEGGSLKEGSDQLPQRFNCTCEFQGYVAPENRLPIRVYRVIYSFTAEDPTQLVPGGVPCLKLVVHGQSFLLNHIRHMIGAAVAVTRGLMPLDLLRASLHAPARTSVPKAPPHTLILTASKFSEFSPRAGSEIAVEKYTGRQLRIREGAARAQQEFQEQVLGPALNDLLLHPNWEIFNIILPRYHWNPEAVASVLEQDAAWCARRAEFKAAQQRLKEENENREAKKQEEEKQQQDGGMAKNA</sequence>
<dbReference type="Gene3D" id="3.30.70.580">
    <property type="entry name" value="Pseudouridine synthase I, catalytic domain, N-terminal subdomain"/>
    <property type="match status" value="1"/>
</dbReference>
<feature type="compositionally biased region" description="Basic and acidic residues" evidence="4">
    <location>
        <begin position="357"/>
        <end position="371"/>
    </location>
</feature>
<name>A0ABQ7G165_DUNSA</name>
<feature type="compositionally biased region" description="Polar residues" evidence="4">
    <location>
        <begin position="428"/>
        <end position="465"/>
    </location>
</feature>
<reference evidence="6" key="1">
    <citation type="submission" date="2017-08" db="EMBL/GenBank/DDBJ databases">
        <authorList>
            <person name="Polle J.E."/>
            <person name="Barry K."/>
            <person name="Cushman J."/>
            <person name="Schmutz J."/>
            <person name="Tran D."/>
            <person name="Hathwaick L.T."/>
            <person name="Yim W.C."/>
            <person name="Jenkins J."/>
            <person name="Mckie-Krisberg Z.M."/>
            <person name="Prochnik S."/>
            <person name="Lindquist E."/>
            <person name="Dockter R.B."/>
            <person name="Adam C."/>
            <person name="Molina H."/>
            <person name="Bunkerborg J."/>
            <person name="Jin E."/>
            <person name="Buchheim M."/>
            <person name="Magnuson J."/>
        </authorList>
    </citation>
    <scope>NUCLEOTIDE SEQUENCE</scope>
    <source>
        <strain evidence="6">CCAP 19/18</strain>
    </source>
</reference>
<feature type="compositionally biased region" description="Acidic residues" evidence="4">
    <location>
        <begin position="501"/>
        <end position="521"/>
    </location>
</feature>
<organism evidence="6 7">
    <name type="scientific">Dunaliella salina</name>
    <name type="common">Green alga</name>
    <name type="synonym">Protococcus salinus</name>
    <dbReference type="NCBI Taxonomy" id="3046"/>
    <lineage>
        <taxon>Eukaryota</taxon>
        <taxon>Viridiplantae</taxon>
        <taxon>Chlorophyta</taxon>
        <taxon>core chlorophytes</taxon>
        <taxon>Chlorophyceae</taxon>
        <taxon>CS clade</taxon>
        <taxon>Chlamydomonadales</taxon>
        <taxon>Dunaliellaceae</taxon>
        <taxon>Dunaliella</taxon>
    </lineage>
</organism>
<keyword evidence="2" id="KW-0819">tRNA processing</keyword>
<dbReference type="EMBL" id="MU070320">
    <property type="protein sequence ID" value="KAF5828336.1"/>
    <property type="molecule type" value="Genomic_DNA"/>
</dbReference>
<evidence type="ECO:0000256" key="2">
    <source>
        <dbReference type="ARBA" id="ARBA00022694"/>
    </source>
</evidence>
<dbReference type="Gene3D" id="3.30.70.660">
    <property type="entry name" value="Pseudouridine synthase I, catalytic domain, C-terminal subdomain"/>
    <property type="match status" value="2"/>
</dbReference>
<dbReference type="InterPro" id="IPR001406">
    <property type="entry name" value="PsdUridine_synth_TruA"/>
</dbReference>
<comment type="similarity">
    <text evidence="1">Belongs to the tRNA pseudouridine synthase TruA family.</text>
</comment>
<dbReference type="InterPro" id="IPR020103">
    <property type="entry name" value="PsdUridine_synth_cat_dom_sf"/>
</dbReference>
<protein>
    <recommendedName>
        <fullName evidence="5">Pseudouridine synthase I TruA alpha/beta domain-containing protein</fullName>
    </recommendedName>
</protein>
<dbReference type="Pfam" id="PF01416">
    <property type="entry name" value="PseudoU_synth_1"/>
    <property type="match status" value="1"/>
</dbReference>
<feature type="region of interest" description="Disordered" evidence="4">
    <location>
        <begin position="30"/>
        <end position="50"/>
    </location>
</feature>
<evidence type="ECO:0000313" key="7">
    <source>
        <dbReference type="Proteomes" id="UP000815325"/>
    </source>
</evidence>
<dbReference type="InterPro" id="IPR020095">
    <property type="entry name" value="PsdUridine_synth_TruA_C"/>
</dbReference>
<dbReference type="PANTHER" id="PTHR11142">
    <property type="entry name" value="PSEUDOURIDYLATE SYNTHASE"/>
    <property type="match status" value="1"/>
</dbReference>
<dbReference type="InterPro" id="IPR020097">
    <property type="entry name" value="PsdUridine_synth_TruA_a/b_dom"/>
</dbReference>
<evidence type="ECO:0000256" key="1">
    <source>
        <dbReference type="ARBA" id="ARBA00009375"/>
    </source>
</evidence>
<evidence type="ECO:0000313" key="6">
    <source>
        <dbReference type="EMBL" id="KAF5828336.1"/>
    </source>
</evidence>
<feature type="region of interest" description="Disordered" evidence="4">
    <location>
        <begin position="329"/>
        <end position="531"/>
    </location>
</feature>
<dbReference type="Proteomes" id="UP000815325">
    <property type="component" value="Unassembled WGS sequence"/>
</dbReference>
<feature type="region of interest" description="Disordered" evidence="4">
    <location>
        <begin position="731"/>
        <end position="761"/>
    </location>
</feature>
<feature type="compositionally biased region" description="Basic and acidic residues" evidence="4">
    <location>
        <begin position="731"/>
        <end position="752"/>
    </location>
</feature>
<feature type="compositionally biased region" description="Basic and acidic residues" evidence="4">
    <location>
        <begin position="467"/>
        <end position="482"/>
    </location>
</feature>
<accession>A0ABQ7G165</accession>
<keyword evidence="7" id="KW-1185">Reference proteome</keyword>
<proteinExistence type="inferred from homology"/>
<feature type="domain" description="Pseudouridine synthase I TruA alpha/beta" evidence="5">
    <location>
        <begin position="580"/>
        <end position="641"/>
    </location>
</feature>
<feature type="compositionally biased region" description="Polar residues" evidence="4">
    <location>
        <begin position="389"/>
        <end position="407"/>
    </location>
</feature>
<comment type="caution">
    <text evidence="6">The sequence shown here is derived from an EMBL/GenBank/DDBJ whole genome shotgun (WGS) entry which is preliminary data.</text>
</comment>
<keyword evidence="3" id="KW-0413">Isomerase</keyword>
<dbReference type="PANTHER" id="PTHR11142:SF9">
    <property type="entry name" value="TRNA PSEUDOURIDINE SYNTHASE-RELATED"/>
    <property type="match status" value="1"/>
</dbReference>
<evidence type="ECO:0000256" key="3">
    <source>
        <dbReference type="ARBA" id="ARBA00023235"/>
    </source>
</evidence>